<dbReference type="InterPro" id="IPR041701">
    <property type="entry name" value="MetN_ABC"/>
</dbReference>
<comment type="caution">
    <text evidence="10">The sequence shown here is derived from an EMBL/GenBank/DDBJ whole genome shotgun (WGS) entry which is preliminary data.</text>
</comment>
<accession>A0A2V3W6I7</accession>
<dbReference type="GO" id="GO:0005524">
    <property type="term" value="F:ATP binding"/>
    <property type="evidence" value="ECO:0007669"/>
    <property type="project" value="UniProtKB-KW"/>
</dbReference>
<dbReference type="FunFam" id="3.40.50.300:FF:000056">
    <property type="entry name" value="Cell division ATP-binding protein FtsE"/>
    <property type="match status" value="1"/>
</dbReference>
<dbReference type="Gene3D" id="3.40.50.300">
    <property type="entry name" value="P-loop containing nucleotide triphosphate hydrolases"/>
    <property type="match status" value="1"/>
</dbReference>
<dbReference type="Pfam" id="PF09383">
    <property type="entry name" value="NIL"/>
    <property type="match status" value="1"/>
</dbReference>
<keyword evidence="6" id="KW-1278">Translocase</keyword>
<dbReference type="PANTHER" id="PTHR43166:SF30">
    <property type="entry name" value="METHIONINE IMPORT ATP-BINDING PROTEIN METN"/>
    <property type="match status" value="1"/>
</dbReference>
<dbReference type="InterPro" id="IPR045865">
    <property type="entry name" value="ACT-like_dom_sf"/>
</dbReference>
<evidence type="ECO:0000256" key="6">
    <source>
        <dbReference type="ARBA" id="ARBA00022967"/>
    </source>
</evidence>
<dbReference type="SUPFAM" id="SSF55021">
    <property type="entry name" value="ACT-like"/>
    <property type="match status" value="1"/>
</dbReference>
<dbReference type="InterPro" id="IPR027417">
    <property type="entry name" value="P-loop_NTPase"/>
</dbReference>
<dbReference type="EMBL" id="QJJQ01000004">
    <property type="protein sequence ID" value="PXW87875.1"/>
    <property type="molecule type" value="Genomic_DNA"/>
</dbReference>
<comment type="similarity">
    <text evidence="1">Belongs to the ABC transporter superfamily.</text>
</comment>
<dbReference type="SMART" id="SM00930">
    <property type="entry name" value="NIL"/>
    <property type="match status" value="1"/>
</dbReference>
<dbReference type="Proteomes" id="UP000247978">
    <property type="component" value="Unassembled WGS sequence"/>
</dbReference>
<gene>
    <name evidence="10" type="ORF">DFR56_10423</name>
</gene>
<evidence type="ECO:0000256" key="5">
    <source>
        <dbReference type="ARBA" id="ARBA00022840"/>
    </source>
</evidence>
<protein>
    <submittedName>
        <fullName evidence="10">D-methionine transport system ATP-binding protein</fullName>
    </submittedName>
</protein>
<evidence type="ECO:0000256" key="7">
    <source>
        <dbReference type="ARBA" id="ARBA00022970"/>
    </source>
</evidence>
<dbReference type="PROSITE" id="PS50893">
    <property type="entry name" value="ABC_TRANSPORTER_2"/>
    <property type="match status" value="1"/>
</dbReference>
<keyword evidence="2" id="KW-0813">Transport</keyword>
<evidence type="ECO:0000256" key="8">
    <source>
        <dbReference type="ARBA" id="ARBA00023136"/>
    </source>
</evidence>
<evidence type="ECO:0000259" key="9">
    <source>
        <dbReference type="PROSITE" id="PS50893"/>
    </source>
</evidence>
<evidence type="ECO:0000313" key="11">
    <source>
        <dbReference type="Proteomes" id="UP000247978"/>
    </source>
</evidence>
<dbReference type="InterPro" id="IPR003439">
    <property type="entry name" value="ABC_transporter-like_ATP-bd"/>
</dbReference>
<name>A0A2V3W6I7_9BACI</name>
<dbReference type="InterPro" id="IPR017871">
    <property type="entry name" value="ABC_transporter-like_CS"/>
</dbReference>
<keyword evidence="8" id="KW-0472">Membrane</keyword>
<evidence type="ECO:0000256" key="2">
    <source>
        <dbReference type="ARBA" id="ARBA00022448"/>
    </source>
</evidence>
<keyword evidence="7" id="KW-0029">Amino-acid transport</keyword>
<dbReference type="OrthoDB" id="9802264at2"/>
<dbReference type="AlphaFoldDB" id="A0A2V3W6I7"/>
<dbReference type="PROSITE" id="PS00211">
    <property type="entry name" value="ABC_TRANSPORTER_1"/>
    <property type="match status" value="1"/>
</dbReference>
<organism evidence="10 11">
    <name type="scientific">Pseudogracilibacillus auburnensis</name>
    <dbReference type="NCBI Taxonomy" id="1494959"/>
    <lineage>
        <taxon>Bacteria</taxon>
        <taxon>Bacillati</taxon>
        <taxon>Bacillota</taxon>
        <taxon>Bacilli</taxon>
        <taxon>Bacillales</taxon>
        <taxon>Bacillaceae</taxon>
        <taxon>Pseudogracilibacillus</taxon>
    </lineage>
</organism>
<reference evidence="10 11" key="1">
    <citation type="submission" date="2018-05" db="EMBL/GenBank/DDBJ databases">
        <title>Genomic Encyclopedia of Type Strains, Phase IV (KMG-IV): sequencing the most valuable type-strain genomes for metagenomic binning, comparative biology and taxonomic classification.</title>
        <authorList>
            <person name="Goeker M."/>
        </authorList>
    </citation>
    <scope>NUCLEOTIDE SEQUENCE [LARGE SCALE GENOMIC DNA]</scope>
    <source>
        <strain evidence="10 11">DSM 28556</strain>
    </source>
</reference>
<dbReference type="PANTHER" id="PTHR43166">
    <property type="entry name" value="AMINO ACID IMPORT ATP-BINDING PROTEIN"/>
    <property type="match status" value="1"/>
</dbReference>
<dbReference type="InterPro" id="IPR003593">
    <property type="entry name" value="AAA+_ATPase"/>
</dbReference>
<sequence>MIKFQNVSKVYENKGQKTEALKEINVTVDKGDIFGVIGFSGAGKSTLLRTVNLLENPSTGEVLVDGKHLASLSKHQLRQEQKKIGMIFQHFHLLHSKTVYENVALPLGLSRVSKKEVDKRVRETLDFVGLSDKLQSYPDQLSGGQKQRVGIARALVTNPSILLCDEATSALDPQTTISILNLLKQINEEYKITILIITHEMEVIKEICNRVAVMENGRIIETETVFNLFTDPQTETTQNFVRSIVRDHVPDTVYHLMEKNGYIGRIFTFKFTGSSSGKPIISQISKQFDVEVNVLYGNITELQGTPFGNLIVELVGPHEEVEWGLDFARKQQVHVKEVTSNGNRNRHYFERTLGNVVHG</sequence>
<evidence type="ECO:0000256" key="1">
    <source>
        <dbReference type="ARBA" id="ARBA00005417"/>
    </source>
</evidence>
<evidence type="ECO:0000313" key="10">
    <source>
        <dbReference type="EMBL" id="PXW87875.1"/>
    </source>
</evidence>
<dbReference type="RefSeq" id="WP_110394708.1">
    <property type="nucleotide sequence ID" value="NZ_JBHUHB010000001.1"/>
</dbReference>
<dbReference type="CDD" id="cd03258">
    <property type="entry name" value="ABC_MetN_methionine_transporter"/>
    <property type="match status" value="1"/>
</dbReference>
<keyword evidence="3" id="KW-1003">Cell membrane</keyword>
<dbReference type="GO" id="GO:0016887">
    <property type="term" value="F:ATP hydrolysis activity"/>
    <property type="evidence" value="ECO:0007669"/>
    <property type="project" value="InterPro"/>
</dbReference>
<dbReference type="SUPFAM" id="SSF52540">
    <property type="entry name" value="P-loop containing nucleoside triphosphate hydrolases"/>
    <property type="match status" value="1"/>
</dbReference>
<keyword evidence="5 10" id="KW-0067">ATP-binding</keyword>
<dbReference type="InterPro" id="IPR050086">
    <property type="entry name" value="MetN_ABC_transporter-like"/>
</dbReference>
<dbReference type="Pfam" id="PF00005">
    <property type="entry name" value="ABC_tran"/>
    <property type="match status" value="1"/>
</dbReference>
<keyword evidence="11" id="KW-1185">Reference proteome</keyword>
<dbReference type="GO" id="GO:0005886">
    <property type="term" value="C:plasma membrane"/>
    <property type="evidence" value="ECO:0007669"/>
    <property type="project" value="UniProtKB-ARBA"/>
</dbReference>
<dbReference type="Gene3D" id="3.30.70.260">
    <property type="match status" value="1"/>
</dbReference>
<evidence type="ECO:0000256" key="4">
    <source>
        <dbReference type="ARBA" id="ARBA00022741"/>
    </source>
</evidence>
<evidence type="ECO:0000256" key="3">
    <source>
        <dbReference type="ARBA" id="ARBA00022475"/>
    </source>
</evidence>
<proteinExistence type="inferred from homology"/>
<keyword evidence="4" id="KW-0547">Nucleotide-binding</keyword>
<dbReference type="InterPro" id="IPR018449">
    <property type="entry name" value="NIL_domain"/>
</dbReference>
<dbReference type="GO" id="GO:0006865">
    <property type="term" value="P:amino acid transport"/>
    <property type="evidence" value="ECO:0007669"/>
    <property type="project" value="UniProtKB-KW"/>
</dbReference>
<feature type="domain" description="ABC transporter" evidence="9">
    <location>
        <begin position="2"/>
        <end position="241"/>
    </location>
</feature>
<dbReference type="SMART" id="SM00382">
    <property type="entry name" value="AAA"/>
    <property type="match status" value="1"/>
</dbReference>